<dbReference type="GO" id="GO:0005737">
    <property type="term" value="C:cytoplasm"/>
    <property type="evidence" value="ECO:0007669"/>
    <property type="project" value="TreeGrafter"/>
</dbReference>
<organism evidence="2 3">
    <name type="scientific">[Pantoea] beijingensis</name>
    <dbReference type="NCBI Taxonomy" id="1324864"/>
    <lineage>
        <taxon>Bacteria</taxon>
        <taxon>Pseudomonadati</taxon>
        <taxon>Pseudomonadota</taxon>
        <taxon>Gammaproteobacteria</taxon>
        <taxon>Enterobacterales</taxon>
        <taxon>Erwiniaceae</taxon>
        <taxon>Erwinia</taxon>
    </lineage>
</organism>
<dbReference type="RefSeq" id="WP_128178843.1">
    <property type="nucleotide sequence ID" value="NZ_CP071409.1"/>
</dbReference>
<dbReference type="Proteomes" id="UP000288794">
    <property type="component" value="Unassembled WGS sequence"/>
</dbReference>
<comment type="caution">
    <text evidence="2">The sequence shown here is derived from an EMBL/GenBank/DDBJ whole genome shotgun (WGS) entry which is preliminary data.</text>
</comment>
<evidence type="ECO:0000259" key="1">
    <source>
        <dbReference type="Pfam" id="PF01370"/>
    </source>
</evidence>
<reference evidence="2 3" key="1">
    <citation type="submission" date="2014-04" db="EMBL/GenBank/DDBJ databases">
        <title>Draft genome sequence of Pantoea beijingensis strain LMG 27579, an emerging pathogen to Pleurotus eryngii with potential industrial application.</title>
        <authorList>
            <person name="Xu F."/>
            <person name="Liu Y."/>
            <person name="Wang S."/>
            <person name="Yin Y."/>
            <person name="Ma Y."/>
            <person name="Zhao S."/>
            <person name="Rong C."/>
        </authorList>
    </citation>
    <scope>NUCLEOTIDE SEQUENCE [LARGE SCALE GENOMIC DNA]</scope>
    <source>
        <strain evidence="2 3">LMG 27579</strain>
    </source>
</reference>
<dbReference type="Gene3D" id="3.40.50.720">
    <property type="entry name" value="NAD(P)-binding Rossmann-like Domain"/>
    <property type="match status" value="1"/>
</dbReference>
<evidence type="ECO:0000313" key="3">
    <source>
        <dbReference type="Proteomes" id="UP000288794"/>
    </source>
</evidence>
<dbReference type="EMBL" id="JMEE01000039">
    <property type="protein sequence ID" value="RWR01213.1"/>
    <property type="molecule type" value="Genomic_DNA"/>
</dbReference>
<proteinExistence type="predicted"/>
<accession>A0A443IAZ0</accession>
<dbReference type="Pfam" id="PF01370">
    <property type="entry name" value="Epimerase"/>
    <property type="match status" value="1"/>
</dbReference>
<feature type="domain" description="NAD-dependent epimerase/dehydratase" evidence="1">
    <location>
        <begin position="8"/>
        <end position="214"/>
    </location>
</feature>
<name>A0A443IAZ0_9GAMM</name>
<dbReference type="InterPro" id="IPR051783">
    <property type="entry name" value="NAD(P)-dependent_oxidoreduct"/>
</dbReference>
<dbReference type="InterPro" id="IPR036291">
    <property type="entry name" value="NAD(P)-bd_dom_sf"/>
</dbReference>
<dbReference type="InterPro" id="IPR001509">
    <property type="entry name" value="Epimerase_deHydtase"/>
</dbReference>
<dbReference type="CDD" id="cd05266">
    <property type="entry name" value="SDR_a4"/>
    <property type="match status" value="1"/>
</dbReference>
<sequence>MKRVAIIGLGWLGMPLAMALTARGWEVCGSKTTPDGVDAARKCGINAFQLELKPELVCDADDLDKLLKGIEALVITLPASRTAEGGETYMQAVQQVVDSALAFNVPRILFTSSTSVYGTASGVMKESSPREPETVAGKTLVALENWLHDLPGTSVDVLRLSGLVGPGRHPGRFLAGKTDIAQGNHGVNLVHLDDVVEAIVLLLQTPKGGHIYNLSAPEHPARNQFYPAVAKLLGLTPPTFLPDENDARGKIIDGNTICNELGFDYRYPDPATMPLE</sequence>
<dbReference type="PANTHER" id="PTHR48079">
    <property type="entry name" value="PROTEIN YEEZ"/>
    <property type="match status" value="1"/>
</dbReference>
<keyword evidence="3" id="KW-1185">Reference proteome</keyword>
<dbReference type="SUPFAM" id="SSF51735">
    <property type="entry name" value="NAD(P)-binding Rossmann-fold domains"/>
    <property type="match status" value="1"/>
</dbReference>
<dbReference type="PANTHER" id="PTHR48079:SF6">
    <property type="entry name" value="NAD(P)-BINDING DOMAIN-CONTAINING PROTEIN-RELATED"/>
    <property type="match status" value="1"/>
</dbReference>
<gene>
    <name evidence="2" type="ORF">ED28_14930</name>
</gene>
<dbReference type="AlphaFoldDB" id="A0A443IAZ0"/>
<dbReference type="GO" id="GO:0004029">
    <property type="term" value="F:aldehyde dehydrogenase (NAD+) activity"/>
    <property type="evidence" value="ECO:0007669"/>
    <property type="project" value="TreeGrafter"/>
</dbReference>
<protein>
    <recommendedName>
        <fullName evidence="1">NAD-dependent epimerase/dehydratase domain-containing protein</fullName>
    </recommendedName>
</protein>
<evidence type="ECO:0000313" key="2">
    <source>
        <dbReference type="EMBL" id="RWR01213.1"/>
    </source>
</evidence>